<organism evidence="10 11">
    <name type="scientific">Nelumbo nucifera</name>
    <name type="common">Sacred lotus</name>
    <dbReference type="NCBI Taxonomy" id="4432"/>
    <lineage>
        <taxon>Eukaryota</taxon>
        <taxon>Viridiplantae</taxon>
        <taxon>Streptophyta</taxon>
        <taxon>Embryophyta</taxon>
        <taxon>Tracheophyta</taxon>
        <taxon>Spermatophyta</taxon>
        <taxon>Magnoliopsida</taxon>
        <taxon>Proteales</taxon>
        <taxon>Nelumbonaceae</taxon>
        <taxon>Nelumbo</taxon>
    </lineage>
</organism>
<dbReference type="GO" id="GO:0050660">
    <property type="term" value="F:flavin adenine dinucleotide binding"/>
    <property type="evidence" value="ECO:0007669"/>
    <property type="project" value="UniProtKB-ARBA"/>
</dbReference>
<keyword evidence="6" id="KW-0560">Oxidoreductase</keyword>
<keyword evidence="4" id="KW-0285">Flavoprotein</keyword>
<comment type="pathway">
    <text evidence="2">Amine and polyamine degradation; spermine degradation.</text>
</comment>
<comment type="cofactor">
    <cofactor evidence="1">
        <name>FAD</name>
        <dbReference type="ChEBI" id="CHEBI:57692"/>
    </cofactor>
</comment>
<reference evidence="11" key="1">
    <citation type="submission" date="2025-08" db="UniProtKB">
        <authorList>
            <consortium name="RefSeq"/>
        </authorList>
    </citation>
    <scope>IDENTIFICATION</scope>
</reference>
<protein>
    <submittedName>
        <fullName evidence="11">Polyamine oxidase-like isoform X1</fullName>
    </submittedName>
</protein>
<evidence type="ECO:0000256" key="8">
    <source>
        <dbReference type="SAM" id="SignalP"/>
    </source>
</evidence>
<evidence type="ECO:0000313" key="10">
    <source>
        <dbReference type="Proteomes" id="UP000189703"/>
    </source>
</evidence>
<dbReference type="OMA" id="YSFRSTY"/>
<dbReference type="PANTHER" id="PTHR10742">
    <property type="entry name" value="FLAVIN MONOAMINE OXIDASE"/>
    <property type="match status" value="1"/>
</dbReference>
<keyword evidence="10" id="KW-1185">Reference proteome</keyword>
<evidence type="ECO:0000313" key="11">
    <source>
        <dbReference type="RefSeq" id="XP_010243001.1"/>
    </source>
</evidence>
<dbReference type="InterPro" id="IPR002937">
    <property type="entry name" value="Amino_oxidase"/>
</dbReference>
<evidence type="ECO:0000256" key="3">
    <source>
        <dbReference type="ARBA" id="ARBA00005995"/>
    </source>
</evidence>
<dbReference type="InterPro" id="IPR050281">
    <property type="entry name" value="Flavin_monoamine_oxidase"/>
</dbReference>
<feature type="binding site" evidence="7">
    <location>
        <position position="259"/>
    </location>
    <ligand>
        <name>FAD</name>
        <dbReference type="ChEBI" id="CHEBI:57692"/>
    </ligand>
</feature>
<dbReference type="PANTHER" id="PTHR10742:SF313">
    <property type="entry name" value="AMINE OXIDASE"/>
    <property type="match status" value="1"/>
</dbReference>
<comment type="similarity">
    <text evidence="3">Belongs to the flavin monoamine oxidase family.</text>
</comment>
<evidence type="ECO:0000256" key="6">
    <source>
        <dbReference type="ARBA" id="ARBA00023002"/>
    </source>
</evidence>
<dbReference type="RefSeq" id="XP_010243001.1">
    <property type="nucleotide sequence ID" value="XM_010244699.2"/>
</dbReference>
<dbReference type="STRING" id="4432.A0A1U7Z678"/>
<evidence type="ECO:0000256" key="7">
    <source>
        <dbReference type="PIRSR" id="PIRSR601613-1"/>
    </source>
</evidence>
<feature type="binding site" evidence="7">
    <location>
        <position position="42"/>
    </location>
    <ligand>
        <name>FAD</name>
        <dbReference type="ChEBI" id="CHEBI:57692"/>
    </ligand>
</feature>
<evidence type="ECO:0000256" key="4">
    <source>
        <dbReference type="ARBA" id="ARBA00022630"/>
    </source>
</evidence>
<dbReference type="AlphaFoldDB" id="A0A1U7Z678"/>
<keyword evidence="8" id="KW-0732">Signal</keyword>
<dbReference type="InterPro" id="IPR001613">
    <property type="entry name" value="Flavin_amine_oxidase"/>
</dbReference>
<evidence type="ECO:0000256" key="5">
    <source>
        <dbReference type="ARBA" id="ARBA00022827"/>
    </source>
</evidence>
<dbReference type="OrthoDB" id="5046242at2759"/>
<sequence>MRSMEKSMMALLIVVIAVRILLRGATAVEPSPTVIVVGAGMSGISAAKTLVAAGIKNIIILEATNRIGGRICKTNFAGMSVEIGANWVEGVGGNEVNPIWKMVNKLKLRTFVSDYDNLTANTYKQVGGLYKKSEAQTAFDAADMRSEFSSNISVSMSAHRQEDISILTSQRLTNQVPYTPIDMAVDYYTYDYEFAEPPRVTSLQNTEPLPTFSNFGEDLYFVADPKGYETVVYYIAKQFLTTDAAGVITDPRLKLHKVVTEIQQSPSGVIVKTEDGSIYRAAYVMVSVIIGVLHTNLINFHPDLPDVVYRGATNRLWGTVIQNSALSCSVLNPLINQWKILAIYQFDMAVYTKIFIKFPYKFWPTGNGTEFFLYAHEKRGYYTVWQQLERAYPGSNALLVTVTDDESRRIEQQPDSDTKKEIMEVLRNMFGKNIPEPTDILIPRWWSNRFYKGTFSNWPIGVNRFEYDQIRAPVGRIYFTGEHTSQHYNGYVHGAYLAGIDAAKIMIRCIKEKDCKYNVMPKGT</sequence>
<feature type="domain" description="Amine oxidase" evidence="9">
    <location>
        <begin position="325"/>
        <end position="506"/>
    </location>
</feature>
<gene>
    <name evidence="11" type="primary">LOC104587194</name>
</gene>
<dbReference type="KEGG" id="nnu:104587194"/>
<dbReference type="InParanoid" id="A0A1U7Z678"/>
<dbReference type="FunFam" id="3.90.660.10:FF:000012">
    <property type="entry name" value="Polyamine oxidase 1"/>
    <property type="match status" value="1"/>
</dbReference>
<dbReference type="Gene3D" id="3.50.50.60">
    <property type="entry name" value="FAD/NAD(P)-binding domain"/>
    <property type="match status" value="1"/>
</dbReference>
<accession>A0A1U7Z678</accession>
<feature type="signal peptide" evidence="8">
    <location>
        <begin position="1"/>
        <end position="27"/>
    </location>
</feature>
<dbReference type="SUPFAM" id="SSF54373">
    <property type="entry name" value="FAD-linked reductases, C-terminal domain"/>
    <property type="match status" value="1"/>
</dbReference>
<dbReference type="eggNOG" id="KOG0029">
    <property type="taxonomic scope" value="Eukaryota"/>
</dbReference>
<dbReference type="Pfam" id="PF01593">
    <property type="entry name" value="Amino_oxidase"/>
    <property type="match status" value="2"/>
</dbReference>
<feature type="domain" description="Amine oxidase" evidence="9">
    <location>
        <begin position="41"/>
        <end position="315"/>
    </location>
</feature>
<keyword evidence="5" id="KW-0274">FAD</keyword>
<dbReference type="InterPro" id="IPR036188">
    <property type="entry name" value="FAD/NAD-bd_sf"/>
</dbReference>
<dbReference type="GO" id="GO:0006598">
    <property type="term" value="P:polyamine catabolic process"/>
    <property type="evidence" value="ECO:0000318"/>
    <property type="project" value="GO_Central"/>
</dbReference>
<dbReference type="SUPFAM" id="SSF51905">
    <property type="entry name" value="FAD/NAD(P)-binding domain"/>
    <property type="match status" value="1"/>
</dbReference>
<feature type="binding site" evidence="7">
    <location>
        <begin position="62"/>
        <end position="63"/>
    </location>
    <ligand>
        <name>FAD</name>
        <dbReference type="ChEBI" id="CHEBI:57692"/>
    </ligand>
</feature>
<feature type="chain" id="PRO_5010569156" evidence="8">
    <location>
        <begin position="28"/>
        <end position="524"/>
    </location>
</feature>
<proteinExistence type="inferred from homology"/>
<dbReference type="Gene3D" id="3.90.660.10">
    <property type="match status" value="1"/>
</dbReference>
<dbReference type="GeneID" id="104587194"/>
<evidence type="ECO:0000256" key="2">
    <source>
        <dbReference type="ARBA" id="ARBA00004723"/>
    </source>
</evidence>
<evidence type="ECO:0000256" key="1">
    <source>
        <dbReference type="ARBA" id="ARBA00001974"/>
    </source>
</evidence>
<dbReference type="Proteomes" id="UP000189703">
    <property type="component" value="Unplaced"/>
</dbReference>
<dbReference type="PRINTS" id="PR00757">
    <property type="entry name" value="AMINEOXDASEF"/>
</dbReference>
<evidence type="ECO:0000259" key="9">
    <source>
        <dbReference type="Pfam" id="PF01593"/>
    </source>
</evidence>
<name>A0A1U7Z678_NELNU</name>
<dbReference type="GO" id="GO:0046592">
    <property type="term" value="F:polyamine oxidase activity"/>
    <property type="evidence" value="ECO:0000318"/>
    <property type="project" value="GO_Central"/>
</dbReference>